<evidence type="ECO:0000313" key="1">
    <source>
        <dbReference type="EMBL" id="MXQ55136.1"/>
    </source>
</evidence>
<dbReference type="RefSeq" id="WP_160802481.1">
    <property type="nucleotide sequence ID" value="NZ_WUUL01000011.1"/>
</dbReference>
<accession>A0A6I4VZG5</accession>
<dbReference type="EMBL" id="WUUL01000011">
    <property type="protein sequence ID" value="MXQ55136.1"/>
    <property type="molecule type" value="Genomic_DNA"/>
</dbReference>
<reference evidence="1 2" key="1">
    <citation type="submission" date="2019-12" db="EMBL/GenBank/DDBJ databases">
        <title>Whole-genome analyses of novel actinobacteria.</title>
        <authorList>
            <person name="Sahin N."/>
            <person name="Saygin H."/>
        </authorList>
    </citation>
    <scope>NUCLEOTIDE SEQUENCE [LARGE SCALE GENOMIC DNA]</scope>
    <source>
        <strain evidence="1 2">KC615</strain>
    </source>
</reference>
<sequence length="79" mass="9158">MVNKENQILPMDDALKNLLTLALVKYQREIEEKILVQKSQLKAALFTERKAQIQRAIRTINPVNKDLLPSITIKQTETR</sequence>
<keyword evidence="2" id="KW-1185">Reference proteome</keyword>
<comment type="caution">
    <text evidence="1">The sequence shown here is derived from an EMBL/GenBank/DDBJ whole genome shotgun (WGS) entry which is preliminary data.</text>
</comment>
<gene>
    <name evidence="1" type="ORF">GSM42_15720</name>
</gene>
<dbReference type="Proteomes" id="UP000430692">
    <property type="component" value="Unassembled WGS sequence"/>
</dbReference>
<protein>
    <submittedName>
        <fullName evidence="1">Uncharacterized protein</fullName>
    </submittedName>
</protein>
<organism evidence="1 2">
    <name type="scientific">Shimazuella alba</name>
    <dbReference type="NCBI Taxonomy" id="2690964"/>
    <lineage>
        <taxon>Bacteria</taxon>
        <taxon>Bacillati</taxon>
        <taxon>Bacillota</taxon>
        <taxon>Bacilli</taxon>
        <taxon>Bacillales</taxon>
        <taxon>Thermoactinomycetaceae</taxon>
        <taxon>Shimazuella</taxon>
    </lineage>
</organism>
<proteinExistence type="predicted"/>
<name>A0A6I4VZG5_9BACL</name>
<evidence type="ECO:0000313" key="2">
    <source>
        <dbReference type="Proteomes" id="UP000430692"/>
    </source>
</evidence>
<dbReference type="AlphaFoldDB" id="A0A6I4VZG5"/>